<evidence type="ECO:0000313" key="9">
    <source>
        <dbReference type="EMBL" id="PIZ95058.1"/>
    </source>
</evidence>
<dbReference type="InterPro" id="IPR022398">
    <property type="entry name" value="Peptidase_S8_His-AS"/>
</dbReference>
<dbReference type="InterPro" id="IPR015500">
    <property type="entry name" value="Peptidase_S8_subtilisin-rel"/>
</dbReference>
<dbReference type="SUPFAM" id="SSF52743">
    <property type="entry name" value="Subtilisin-like"/>
    <property type="match status" value="1"/>
</dbReference>
<comment type="similarity">
    <text evidence="1 6">Belongs to the peptidase S8 family.</text>
</comment>
<feature type="active site" description="Charge relay system" evidence="5 6">
    <location>
        <position position="314"/>
    </location>
</feature>
<dbReference type="InterPro" id="IPR023828">
    <property type="entry name" value="Peptidase_S8_Ser-AS"/>
</dbReference>
<sequence>MRNIFLLAIFLFSSFLFFEITYAKTLDDPFVEQWAYTDINVYSAWDYTLGSQDVVVAVIDNGFDTFHPDLFTNVWKNVDEISNNQIDDDKNGYVDDVWGWSFVSRDTNSDGLIDESEERGNNNPRPQVDQFTESEKNSGVFNHGTLVAGIIGAVGNNKKNGSGVSPNVKLMNIQVVDEGGSGSFARLPDAIYYAVYNGANIINMSVVGDITGDVEKAIDYAYGKGVVMVAAAGNSASDLNDFPLYPICFDAGKETNKVLGVSAISASHNIASFSNIGSNCVDITAPGENIFSTVRYSPKYDLNEQYTGGWSGTSFSAPLVSGAAALIKSIKPNWAAKNIYKALLSTTHHTPSTDEDVYSNLFGTGLLQIDKAVQYALNEVENSKFLKNIIVVNGDNGDHTSWDFNTGDDDKVLRERALSGIDDFSFYQYLGKTFYVTAKSFDKTRWRISLYDADWKKIDSFIIEPGGEISILVADVMGDVQPEIVVAPKGPSNTLFDIYSLEGEDLYTHILENKHNGVSFDKFKTEGSNKYDLVVLYELDDKLTMETLSGEGFSKNKFFLDSFSKADKVSVMNLDSDDQMEYVVGGGLGERPLVVFYDHDGSIIKKFLAYGSYKKSFSFIVGDYNYDGEDELVTIPKSNDQPVRVWNKEGKKVAQKYFFTDFKTNNIISVPIS</sequence>
<keyword evidence="3 6" id="KW-0378">Hydrolase</keyword>
<dbReference type="PANTHER" id="PTHR43806:SF11">
    <property type="entry name" value="CEREVISIN-RELATED"/>
    <property type="match status" value="1"/>
</dbReference>
<evidence type="ECO:0000256" key="3">
    <source>
        <dbReference type="ARBA" id="ARBA00022801"/>
    </source>
</evidence>
<protein>
    <recommendedName>
        <fullName evidence="8">Peptidase S8/S53 domain-containing protein</fullName>
    </recommendedName>
</protein>
<dbReference type="EMBL" id="PFPK01000022">
    <property type="protein sequence ID" value="PIZ95058.1"/>
    <property type="molecule type" value="Genomic_DNA"/>
</dbReference>
<dbReference type="InterPro" id="IPR036852">
    <property type="entry name" value="Peptidase_S8/S53_dom_sf"/>
</dbReference>
<dbReference type="SUPFAM" id="SSF69318">
    <property type="entry name" value="Integrin alpha N-terminal domain"/>
    <property type="match status" value="1"/>
</dbReference>
<keyword evidence="2 6" id="KW-0645">Protease</keyword>
<evidence type="ECO:0000256" key="4">
    <source>
        <dbReference type="ARBA" id="ARBA00022825"/>
    </source>
</evidence>
<dbReference type="InterPro" id="IPR034204">
    <property type="entry name" value="PfSUB1-like_cat_dom"/>
</dbReference>
<reference evidence="10" key="1">
    <citation type="submission" date="2017-09" db="EMBL/GenBank/DDBJ databases">
        <title>Depth-based differentiation of microbial function through sediment-hosted aquifers and enrichment of novel symbionts in the deep terrestrial subsurface.</title>
        <authorList>
            <person name="Probst A.J."/>
            <person name="Ladd B."/>
            <person name="Jarett J.K."/>
            <person name="Geller-Mcgrath D.E."/>
            <person name="Sieber C.M.K."/>
            <person name="Emerson J.B."/>
            <person name="Anantharaman K."/>
            <person name="Thomas B.C."/>
            <person name="Malmstrom R."/>
            <person name="Stieglmeier M."/>
            <person name="Klingl A."/>
            <person name="Woyke T."/>
            <person name="Ryan C.M."/>
            <person name="Banfield J.F."/>
        </authorList>
    </citation>
    <scope>NUCLEOTIDE SEQUENCE [LARGE SCALE GENOMIC DNA]</scope>
</reference>
<dbReference type="PRINTS" id="PR00723">
    <property type="entry name" value="SUBTILISIN"/>
</dbReference>
<accession>A0A2M7V8D1</accession>
<name>A0A2M7V8D1_9BACT</name>
<dbReference type="InterPro" id="IPR000209">
    <property type="entry name" value="Peptidase_S8/S53_dom"/>
</dbReference>
<feature type="compositionally biased region" description="Polar residues" evidence="7">
    <location>
        <begin position="121"/>
        <end position="130"/>
    </location>
</feature>
<dbReference type="GO" id="GO:0006508">
    <property type="term" value="P:proteolysis"/>
    <property type="evidence" value="ECO:0007669"/>
    <property type="project" value="UniProtKB-KW"/>
</dbReference>
<dbReference type="PROSITE" id="PS51892">
    <property type="entry name" value="SUBTILASE"/>
    <property type="match status" value="1"/>
</dbReference>
<evidence type="ECO:0000256" key="2">
    <source>
        <dbReference type="ARBA" id="ARBA00022670"/>
    </source>
</evidence>
<feature type="active site" description="Charge relay system" evidence="5 6">
    <location>
        <position position="143"/>
    </location>
</feature>
<feature type="domain" description="Peptidase S8/S53" evidence="8">
    <location>
        <begin position="52"/>
        <end position="365"/>
    </location>
</feature>
<dbReference type="Proteomes" id="UP000228568">
    <property type="component" value="Unassembled WGS sequence"/>
</dbReference>
<dbReference type="CDD" id="cd07473">
    <property type="entry name" value="Peptidases_S8_Subtilisin_like"/>
    <property type="match status" value="1"/>
</dbReference>
<evidence type="ECO:0000313" key="10">
    <source>
        <dbReference type="Proteomes" id="UP000228568"/>
    </source>
</evidence>
<dbReference type="Gene3D" id="3.40.50.200">
    <property type="entry name" value="Peptidase S8/S53 domain"/>
    <property type="match status" value="1"/>
</dbReference>
<dbReference type="PROSITE" id="PS00138">
    <property type="entry name" value="SUBTILASE_SER"/>
    <property type="match status" value="1"/>
</dbReference>
<evidence type="ECO:0000256" key="5">
    <source>
        <dbReference type="PIRSR" id="PIRSR615500-1"/>
    </source>
</evidence>
<organism evidence="9 10">
    <name type="scientific">Candidatus Magasanikbacteria bacterium CG_4_10_14_0_2_um_filter_37_12</name>
    <dbReference type="NCBI Taxonomy" id="1974637"/>
    <lineage>
        <taxon>Bacteria</taxon>
        <taxon>Candidatus Magasanikiibacteriota</taxon>
    </lineage>
</organism>
<dbReference type="GO" id="GO:0004252">
    <property type="term" value="F:serine-type endopeptidase activity"/>
    <property type="evidence" value="ECO:0007669"/>
    <property type="project" value="UniProtKB-UniRule"/>
</dbReference>
<dbReference type="InterPro" id="IPR050131">
    <property type="entry name" value="Peptidase_S8_subtilisin-like"/>
</dbReference>
<dbReference type="PROSITE" id="PS00137">
    <property type="entry name" value="SUBTILASE_HIS"/>
    <property type="match status" value="1"/>
</dbReference>
<dbReference type="Pfam" id="PF00082">
    <property type="entry name" value="Peptidase_S8"/>
    <property type="match status" value="1"/>
</dbReference>
<feature type="region of interest" description="Disordered" evidence="7">
    <location>
        <begin position="110"/>
        <end position="130"/>
    </location>
</feature>
<keyword evidence="4 6" id="KW-0720">Serine protease</keyword>
<evidence type="ECO:0000256" key="1">
    <source>
        <dbReference type="ARBA" id="ARBA00011073"/>
    </source>
</evidence>
<proteinExistence type="inferred from homology"/>
<feature type="active site" description="Charge relay system" evidence="5 6">
    <location>
        <position position="60"/>
    </location>
</feature>
<evidence type="ECO:0000259" key="8">
    <source>
        <dbReference type="Pfam" id="PF00082"/>
    </source>
</evidence>
<dbReference type="InterPro" id="IPR028994">
    <property type="entry name" value="Integrin_alpha_N"/>
</dbReference>
<dbReference type="AlphaFoldDB" id="A0A2M7V8D1"/>
<gene>
    <name evidence="9" type="ORF">COX81_02040</name>
</gene>
<dbReference type="PANTHER" id="PTHR43806">
    <property type="entry name" value="PEPTIDASE S8"/>
    <property type="match status" value="1"/>
</dbReference>
<comment type="caution">
    <text evidence="9">The sequence shown here is derived from an EMBL/GenBank/DDBJ whole genome shotgun (WGS) entry which is preliminary data.</text>
</comment>
<evidence type="ECO:0000256" key="6">
    <source>
        <dbReference type="PROSITE-ProRule" id="PRU01240"/>
    </source>
</evidence>
<evidence type="ECO:0000256" key="7">
    <source>
        <dbReference type="SAM" id="MobiDB-lite"/>
    </source>
</evidence>